<sequence>NFKLKKYFFFNVKINCYEVIIKVLCHNYLWRRFQKKITQVILSTIFYLVKQGPIHRRLG</sequence>
<dbReference type="Proteomes" id="UP000008144">
    <property type="component" value="Chromosome 2"/>
</dbReference>
<evidence type="ECO:0000313" key="1">
    <source>
        <dbReference type="Ensembl" id="ENSCINP00000035903.1"/>
    </source>
</evidence>
<reference evidence="1" key="4">
    <citation type="submission" date="2025-09" db="UniProtKB">
        <authorList>
            <consortium name="Ensembl"/>
        </authorList>
    </citation>
    <scope>IDENTIFICATION</scope>
</reference>
<evidence type="ECO:0000313" key="2">
    <source>
        <dbReference type="Proteomes" id="UP000008144"/>
    </source>
</evidence>
<reference evidence="1" key="2">
    <citation type="journal article" date="2008" name="Genome Biol.">
        <title>Improved genome assembly and evidence-based global gene model set for the chordate Ciona intestinalis: new insight into intron and operon populations.</title>
        <authorList>
            <person name="Satou Y."/>
            <person name="Mineta K."/>
            <person name="Ogasawara M."/>
            <person name="Sasakura Y."/>
            <person name="Shoguchi E."/>
            <person name="Ueno K."/>
            <person name="Yamada L."/>
            <person name="Matsumoto J."/>
            <person name="Wasserscheid J."/>
            <person name="Dewar K."/>
            <person name="Wiley G.B."/>
            <person name="Macmil S.L."/>
            <person name="Roe B.A."/>
            <person name="Zeller R.W."/>
            <person name="Hastings K.E."/>
            <person name="Lemaire P."/>
            <person name="Lindquist E."/>
            <person name="Endo T."/>
            <person name="Hotta K."/>
            <person name="Inaba K."/>
        </authorList>
    </citation>
    <scope>NUCLEOTIDE SEQUENCE [LARGE SCALE GENOMIC DNA]</scope>
    <source>
        <strain evidence="1">wild type</strain>
    </source>
</reference>
<organism evidence="1 2">
    <name type="scientific">Ciona intestinalis</name>
    <name type="common">Transparent sea squirt</name>
    <name type="synonym">Ascidia intestinalis</name>
    <dbReference type="NCBI Taxonomy" id="7719"/>
    <lineage>
        <taxon>Eukaryota</taxon>
        <taxon>Metazoa</taxon>
        <taxon>Chordata</taxon>
        <taxon>Tunicata</taxon>
        <taxon>Ascidiacea</taxon>
        <taxon>Phlebobranchia</taxon>
        <taxon>Cionidae</taxon>
        <taxon>Ciona</taxon>
    </lineage>
</organism>
<dbReference type="EMBL" id="EAAA01001557">
    <property type="status" value="NOT_ANNOTATED_CDS"/>
    <property type="molecule type" value="Genomic_DNA"/>
</dbReference>
<dbReference type="AlphaFoldDB" id="H2Y1W8"/>
<accession>H2Y1W8</accession>
<protein>
    <submittedName>
        <fullName evidence="1">Uncharacterized protein</fullName>
    </submittedName>
</protein>
<name>H2Y1W8_CIOIN</name>
<keyword evidence="2" id="KW-1185">Reference proteome</keyword>
<dbReference type="HOGENOM" id="CLU_2966826_0_0_1"/>
<reference evidence="2" key="1">
    <citation type="journal article" date="2002" name="Science">
        <title>The draft genome of Ciona intestinalis: insights into chordate and vertebrate origins.</title>
        <authorList>
            <person name="Dehal P."/>
            <person name="Satou Y."/>
            <person name="Campbell R.K."/>
            <person name="Chapman J."/>
            <person name="Degnan B."/>
            <person name="De Tomaso A."/>
            <person name="Davidson B."/>
            <person name="Di Gregorio A."/>
            <person name="Gelpke M."/>
            <person name="Goodstein D.M."/>
            <person name="Harafuji N."/>
            <person name="Hastings K.E."/>
            <person name="Ho I."/>
            <person name="Hotta K."/>
            <person name="Huang W."/>
            <person name="Kawashima T."/>
            <person name="Lemaire P."/>
            <person name="Martinez D."/>
            <person name="Meinertzhagen I.A."/>
            <person name="Necula S."/>
            <person name="Nonaka M."/>
            <person name="Putnam N."/>
            <person name="Rash S."/>
            <person name="Saiga H."/>
            <person name="Satake M."/>
            <person name="Terry A."/>
            <person name="Yamada L."/>
            <person name="Wang H.G."/>
            <person name="Awazu S."/>
            <person name="Azumi K."/>
            <person name="Boore J."/>
            <person name="Branno M."/>
            <person name="Chin-Bow S."/>
            <person name="DeSantis R."/>
            <person name="Doyle S."/>
            <person name="Francino P."/>
            <person name="Keys D.N."/>
            <person name="Haga S."/>
            <person name="Hayashi H."/>
            <person name="Hino K."/>
            <person name="Imai K.S."/>
            <person name="Inaba K."/>
            <person name="Kano S."/>
            <person name="Kobayashi K."/>
            <person name="Kobayashi M."/>
            <person name="Lee B.I."/>
            <person name="Makabe K.W."/>
            <person name="Manohar C."/>
            <person name="Matassi G."/>
            <person name="Medina M."/>
            <person name="Mochizuki Y."/>
            <person name="Mount S."/>
            <person name="Morishita T."/>
            <person name="Miura S."/>
            <person name="Nakayama A."/>
            <person name="Nishizaka S."/>
            <person name="Nomoto H."/>
            <person name="Ohta F."/>
            <person name="Oishi K."/>
            <person name="Rigoutsos I."/>
            <person name="Sano M."/>
            <person name="Sasaki A."/>
            <person name="Sasakura Y."/>
            <person name="Shoguchi E."/>
            <person name="Shin-i T."/>
            <person name="Spagnuolo A."/>
            <person name="Stainier D."/>
            <person name="Suzuki M.M."/>
            <person name="Tassy O."/>
            <person name="Takatori N."/>
            <person name="Tokuoka M."/>
            <person name="Yagi K."/>
            <person name="Yoshizaki F."/>
            <person name="Wada S."/>
            <person name="Zhang C."/>
            <person name="Hyatt P.D."/>
            <person name="Larimer F."/>
            <person name="Detter C."/>
            <person name="Doggett N."/>
            <person name="Glavina T."/>
            <person name="Hawkins T."/>
            <person name="Richardson P."/>
            <person name="Lucas S."/>
            <person name="Kohara Y."/>
            <person name="Levine M."/>
            <person name="Satoh N."/>
            <person name="Rokhsar D.S."/>
        </authorList>
    </citation>
    <scope>NUCLEOTIDE SEQUENCE [LARGE SCALE GENOMIC DNA]</scope>
</reference>
<reference evidence="1" key="3">
    <citation type="submission" date="2025-08" db="UniProtKB">
        <authorList>
            <consortium name="Ensembl"/>
        </authorList>
    </citation>
    <scope>IDENTIFICATION</scope>
</reference>
<dbReference type="Ensembl" id="ENSCINT00000035876.1">
    <property type="protein sequence ID" value="ENSCINP00000035903.1"/>
    <property type="gene ID" value="ENSCING00000018417.1"/>
</dbReference>
<proteinExistence type="predicted"/>
<dbReference type="InParanoid" id="H2Y1W8"/>